<sequence>MRDPRSGWIQLSAAEFVLLWTALGFGPVPLALGIPAIGRTTRSRKVLMDEASATLVARDLGTVQAPARDVVGVLRLLAEHHTLVDMTVDGQDSSLAAIGASGPRGHAVAARVSDEVRVGPVERVVGALLDAVIPLQAGPGAPTNIRAADYETACAEGVYDGVSGFVRTLTDSGVRHTDASMVARALTTRLGGGRIGVSRGRDRAHMSWVDTPDGRYALRAVAGWVSVTPVDPYRLGAMADEMVVSVSAMS</sequence>
<evidence type="ECO:0000256" key="1">
    <source>
        <dbReference type="ARBA" id="ARBA00004496"/>
    </source>
</evidence>
<evidence type="ECO:0000256" key="3">
    <source>
        <dbReference type="ARBA" id="ARBA00022490"/>
    </source>
</evidence>
<feature type="transmembrane region" description="Helical" evidence="5">
    <location>
        <begin position="16"/>
        <end position="38"/>
    </location>
</feature>
<keyword evidence="4" id="KW-0143">Chaperone</keyword>
<comment type="subcellular location">
    <subcellularLocation>
        <location evidence="1">Cytoplasm</location>
    </subcellularLocation>
</comment>
<proteinExistence type="inferred from homology"/>
<evidence type="ECO:0000256" key="5">
    <source>
        <dbReference type="SAM" id="Phobius"/>
    </source>
</evidence>
<dbReference type="Pfam" id="PF14011">
    <property type="entry name" value="ESX-1_EspG"/>
    <property type="match status" value="1"/>
</dbReference>
<dbReference type="EMBL" id="JAAATY010000034">
    <property type="protein sequence ID" value="NRN70062.1"/>
    <property type="molecule type" value="Genomic_DNA"/>
</dbReference>
<keyword evidence="5" id="KW-1133">Transmembrane helix</keyword>
<comment type="similarity">
    <text evidence="2">Belongs to the EspG family.</text>
</comment>
<keyword evidence="7" id="KW-1185">Reference proteome</keyword>
<evidence type="ECO:0000256" key="2">
    <source>
        <dbReference type="ARBA" id="ARBA00006411"/>
    </source>
</evidence>
<dbReference type="RefSeq" id="WP_173140941.1">
    <property type="nucleotide sequence ID" value="NZ_JAAATY010000034.1"/>
</dbReference>
<evidence type="ECO:0000313" key="7">
    <source>
        <dbReference type="Proteomes" id="UP000763557"/>
    </source>
</evidence>
<reference evidence="6 7" key="1">
    <citation type="submission" date="2020-01" db="EMBL/GenBank/DDBJ databases">
        <title>Kibdelosporangium persica a novel Actinomycetes from a hot desert in Iran.</title>
        <authorList>
            <person name="Safaei N."/>
            <person name="Zaburannyi N."/>
            <person name="Mueller R."/>
            <person name="Wink J."/>
        </authorList>
    </citation>
    <scope>NUCLEOTIDE SEQUENCE [LARGE SCALE GENOMIC DNA]</scope>
    <source>
        <strain evidence="6 7">4NS15</strain>
    </source>
</reference>
<keyword evidence="5" id="KW-0812">Transmembrane</keyword>
<evidence type="ECO:0000313" key="6">
    <source>
        <dbReference type="EMBL" id="NRN70062.1"/>
    </source>
</evidence>
<name>A0ABX2FFB9_9PSEU</name>
<dbReference type="Proteomes" id="UP000763557">
    <property type="component" value="Unassembled WGS sequence"/>
</dbReference>
<protein>
    <submittedName>
        <fullName evidence="6">ESX secretion-associated protein EspG</fullName>
    </submittedName>
</protein>
<comment type="caution">
    <text evidence="6">The sequence shown here is derived from an EMBL/GenBank/DDBJ whole genome shotgun (WGS) entry which is preliminary data.</text>
</comment>
<keyword evidence="5" id="KW-0472">Membrane</keyword>
<gene>
    <name evidence="6" type="ORF">GC106_73260</name>
</gene>
<keyword evidence="3" id="KW-0963">Cytoplasm</keyword>
<accession>A0ABX2FFB9</accession>
<organism evidence="6 7">
    <name type="scientific">Kibdelosporangium persicum</name>
    <dbReference type="NCBI Taxonomy" id="2698649"/>
    <lineage>
        <taxon>Bacteria</taxon>
        <taxon>Bacillati</taxon>
        <taxon>Actinomycetota</taxon>
        <taxon>Actinomycetes</taxon>
        <taxon>Pseudonocardiales</taxon>
        <taxon>Pseudonocardiaceae</taxon>
        <taxon>Kibdelosporangium</taxon>
    </lineage>
</organism>
<evidence type="ECO:0000256" key="4">
    <source>
        <dbReference type="ARBA" id="ARBA00023186"/>
    </source>
</evidence>
<dbReference type="InterPro" id="IPR025734">
    <property type="entry name" value="EspG"/>
</dbReference>